<evidence type="ECO:0000313" key="2">
    <source>
        <dbReference type="Proteomes" id="UP000683557"/>
    </source>
</evidence>
<keyword evidence="2" id="KW-1185">Reference proteome</keyword>
<sequence>MEWRSGLEWRRHDGLTPNSEQLDVWSADPNLNDLDIFIDLLDRIKKKCCASVVKEAGSAIFEEWLVFLESDGRRVSAKWDWTGIDFFAEDQAGRRFLSEIEEVLRAAKYWKLPLWLRLFS</sequence>
<gene>
    <name evidence="1" type="ORF">KP004_01735</name>
</gene>
<reference evidence="1 2" key="1">
    <citation type="submission" date="2021-06" db="EMBL/GenBank/DDBJ databases">
        <title>Gemonas diversity in paddy soil.</title>
        <authorList>
            <person name="Liu G."/>
        </authorList>
    </citation>
    <scope>NUCLEOTIDE SEQUENCE [LARGE SCALE GENOMIC DNA]</scope>
    <source>
        <strain evidence="1 2">RG10</strain>
    </source>
</reference>
<dbReference type="RefSeq" id="WP_216800673.1">
    <property type="nucleotide sequence ID" value="NZ_CP076723.1"/>
</dbReference>
<organism evidence="1 2">
    <name type="scientific">Geomonas oryzisoli</name>
    <dbReference type="NCBI Taxonomy" id="2847992"/>
    <lineage>
        <taxon>Bacteria</taxon>
        <taxon>Pseudomonadati</taxon>
        <taxon>Thermodesulfobacteriota</taxon>
        <taxon>Desulfuromonadia</taxon>
        <taxon>Geobacterales</taxon>
        <taxon>Geobacteraceae</taxon>
        <taxon>Geomonas</taxon>
    </lineage>
</organism>
<protein>
    <submittedName>
        <fullName evidence="1">Uncharacterized protein</fullName>
    </submittedName>
</protein>
<dbReference type="Proteomes" id="UP000683557">
    <property type="component" value="Chromosome"/>
</dbReference>
<proteinExistence type="predicted"/>
<name>A0ABX8JB75_9BACT</name>
<dbReference type="EMBL" id="CP076723">
    <property type="protein sequence ID" value="QWV93939.1"/>
    <property type="molecule type" value="Genomic_DNA"/>
</dbReference>
<evidence type="ECO:0000313" key="1">
    <source>
        <dbReference type="EMBL" id="QWV93939.1"/>
    </source>
</evidence>
<accession>A0ABX8JB75</accession>